<dbReference type="AlphaFoldDB" id="A0A7D6A0I4"/>
<evidence type="ECO:0000313" key="2">
    <source>
        <dbReference type="Proteomes" id="UP000510934"/>
    </source>
</evidence>
<dbReference type="Proteomes" id="UP000510934">
    <property type="component" value="Chromosome"/>
</dbReference>
<gene>
    <name evidence="1" type="ORF">H0H12_00765</name>
</gene>
<proteinExistence type="predicted"/>
<organism evidence="1 2">
    <name type="scientific">Pseudomonas putida</name>
    <name type="common">Arthrobacter siderocapsulatus</name>
    <dbReference type="NCBI Taxonomy" id="303"/>
    <lineage>
        <taxon>Bacteria</taxon>
        <taxon>Pseudomonadati</taxon>
        <taxon>Pseudomonadota</taxon>
        <taxon>Gammaproteobacteria</taxon>
        <taxon>Pseudomonadales</taxon>
        <taxon>Pseudomonadaceae</taxon>
        <taxon>Pseudomonas</taxon>
    </lineage>
</organism>
<evidence type="ECO:0000313" key="1">
    <source>
        <dbReference type="EMBL" id="QLJ14519.1"/>
    </source>
</evidence>
<accession>A0A7D6A0I4</accession>
<dbReference type="RefSeq" id="WP_180689093.1">
    <property type="nucleotide sequence ID" value="NZ_CP059052.1"/>
</dbReference>
<sequence>MTISTRKVLADLHEIFLDFECQPVAGCKVVFLNPSLPGPGCMATLCEAYSYMIKPSGQRDGNSGPAKIFKAERYGGDGILNNGGGARCGFDGIWQLKGLGANPLVGHDVDAGHGDGNLSLVTAFYETIWAEIIQAVLPYGAARSVAILDTGLKYETMQGPQKRALLVREPVVRPAHFIRSIYFKQKRRDTLGEDAQRVKEAINKLVDFLPDPINLDQAESLPKRLKNGLIELAGRYAKQFAAARAKHIIHYNVSASNVSIQGGWLDLSGVCLFTDFINGDRLSLDRFNREYQPALQSIHSLCYYLSKYAVVSADTSLALWEAAAVHFRDMYTRHLRLYQASQAGFPLWLLICLENTTEFQEFSRCLDIVLQLDNFSVTPISHESGWEGYVRWTFRLYLELLNGCSRDSAEAELLWLDLGEPEVDMLRMCYRQLFEKISQAACARGISSQNLYRCMVFNVTRLNHSHQMMHDLKPLIEAIDCYEESEKKSAFQRLNDDAVLAARFNLGNEHSLSVPFWLCEQQSIWFDPLTGIFMLEGAAAGALTAYELLALSNRQINIRKALDFYRGAWNEIHEETL</sequence>
<dbReference type="EMBL" id="CP059052">
    <property type="protein sequence ID" value="QLJ14519.1"/>
    <property type="molecule type" value="Genomic_DNA"/>
</dbReference>
<evidence type="ECO:0008006" key="3">
    <source>
        <dbReference type="Google" id="ProtNLM"/>
    </source>
</evidence>
<name>A0A7D6A0I4_PSEPU</name>
<reference evidence="1 2" key="1">
    <citation type="journal article" date="2009" name="Mikrobiologiia">
        <title>[Phenanthren biodegradation and interaction of Pseudomonas putida BS3701 and Burkholderia sp.BS3702 in plant rhizosphere].</title>
        <authorList>
            <person name="Ovchinnikova A.A."/>
            <person name="Vetrova A.A."/>
            <person name="Filonov A.E."/>
            <person name="Boronin A.M."/>
        </authorList>
    </citation>
    <scope>NUCLEOTIDE SEQUENCE [LARGE SCALE GENOMIC DNA]</scope>
    <source>
        <strain evidence="1 2">BS3701</strain>
    </source>
</reference>
<protein>
    <recommendedName>
        <fullName evidence="3">MchC protein</fullName>
    </recommendedName>
</protein>